<dbReference type="RefSeq" id="WP_322412931.1">
    <property type="nucleotide sequence ID" value="NZ_WNVG01000586.1"/>
</dbReference>
<dbReference type="PANTHER" id="PTHR43283:SF11">
    <property type="entry name" value="BETA-LACTAMASE-RELATED DOMAIN-CONTAINING PROTEIN"/>
    <property type="match status" value="1"/>
</dbReference>
<dbReference type="GO" id="GO:0016787">
    <property type="term" value="F:hydrolase activity"/>
    <property type="evidence" value="ECO:0007669"/>
    <property type="project" value="UniProtKB-KW"/>
</dbReference>
<reference evidence="3" key="1">
    <citation type="submission" date="2019-11" db="EMBL/GenBank/DDBJ databases">
        <title>Characterization of Clostridium perfringens isolates from swine manure treated agricultural soils.</title>
        <authorList>
            <person name="Wushke S.T."/>
        </authorList>
    </citation>
    <scope>NUCLEOTIDE SEQUENCE</scope>
    <source>
        <strain evidence="3">X15</strain>
    </source>
</reference>
<dbReference type="PANTHER" id="PTHR43283">
    <property type="entry name" value="BETA-LACTAMASE-RELATED"/>
    <property type="match status" value="1"/>
</dbReference>
<sequence>TLEMVLKTPLQYEPGTKTVYSDVDYMLLGLIVEKVTGVALDEYVENTFYKPLGLNNIVYNPLQKGFEKDNIAATELNGNTRDGAISFENIRDYTLQGEVHDEKAYYSMDGVSGHAGLFANAEDLAKLAQVMLNDGGYGNNKFFSKNTIEEFTKRKASSPVWGLGWWREGDKGRLWYFGTQRSSNAFGHQGWTG</sequence>
<dbReference type="Pfam" id="PF00144">
    <property type="entry name" value="Beta-lactamase"/>
    <property type="match status" value="1"/>
</dbReference>
<evidence type="ECO:0000256" key="1">
    <source>
        <dbReference type="ARBA" id="ARBA00022801"/>
    </source>
</evidence>
<keyword evidence="1 3" id="KW-0378">Hydrolase</keyword>
<dbReference type="InterPro" id="IPR001466">
    <property type="entry name" value="Beta-lactam-related"/>
</dbReference>
<dbReference type="SUPFAM" id="SSF56601">
    <property type="entry name" value="beta-lactamase/transpeptidase-like"/>
    <property type="match status" value="1"/>
</dbReference>
<proteinExistence type="predicted"/>
<comment type="caution">
    <text evidence="3">The sequence shown here is derived from an EMBL/GenBank/DDBJ whole genome shotgun (WGS) entry which is preliminary data.</text>
</comment>
<name>A0AAW9J4V5_CLOPF</name>
<protein>
    <submittedName>
        <fullName evidence="3">Serine hydrolase</fullName>
    </submittedName>
</protein>
<feature type="non-terminal residue" evidence="3">
    <location>
        <position position="1"/>
    </location>
</feature>
<dbReference type="EMBL" id="WNVG01000586">
    <property type="protein sequence ID" value="MDZ5034475.1"/>
    <property type="molecule type" value="Genomic_DNA"/>
</dbReference>
<dbReference type="InterPro" id="IPR050789">
    <property type="entry name" value="Diverse_Enzym_Activities"/>
</dbReference>
<dbReference type="Gene3D" id="3.40.710.10">
    <property type="entry name" value="DD-peptidase/beta-lactamase superfamily"/>
    <property type="match status" value="1"/>
</dbReference>
<evidence type="ECO:0000259" key="2">
    <source>
        <dbReference type="Pfam" id="PF00144"/>
    </source>
</evidence>
<dbReference type="Proteomes" id="UP001289066">
    <property type="component" value="Unassembled WGS sequence"/>
</dbReference>
<gene>
    <name evidence="3" type="ORF">GNF81_17400</name>
</gene>
<evidence type="ECO:0000313" key="4">
    <source>
        <dbReference type="Proteomes" id="UP001289066"/>
    </source>
</evidence>
<organism evidence="3 4">
    <name type="scientific">Clostridium perfringens</name>
    <dbReference type="NCBI Taxonomy" id="1502"/>
    <lineage>
        <taxon>Bacteria</taxon>
        <taxon>Bacillati</taxon>
        <taxon>Bacillota</taxon>
        <taxon>Clostridia</taxon>
        <taxon>Eubacteriales</taxon>
        <taxon>Clostridiaceae</taxon>
        <taxon>Clostridium</taxon>
    </lineage>
</organism>
<accession>A0AAW9J4V5</accession>
<feature type="non-terminal residue" evidence="3">
    <location>
        <position position="193"/>
    </location>
</feature>
<feature type="domain" description="Beta-lactamase-related" evidence="2">
    <location>
        <begin position="2"/>
        <end position="193"/>
    </location>
</feature>
<evidence type="ECO:0000313" key="3">
    <source>
        <dbReference type="EMBL" id="MDZ5034475.1"/>
    </source>
</evidence>
<dbReference type="AlphaFoldDB" id="A0AAW9J4V5"/>
<dbReference type="InterPro" id="IPR012338">
    <property type="entry name" value="Beta-lactam/transpept-like"/>
</dbReference>